<dbReference type="Proteomes" id="UP000295075">
    <property type="component" value="Unassembled WGS sequence"/>
</dbReference>
<accession>A0A4R4Q6X5</accession>
<feature type="transmembrane region" description="Helical" evidence="1">
    <location>
        <begin position="16"/>
        <end position="32"/>
    </location>
</feature>
<evidence type="ECO:0000313" key="2">
    <source>
        <dbReference type="EMBL" id="TDC30976.1"/>
    </source>
</evidence>
<comment type="caution">
    <text evidence="2">The sequence shown here is derived from an EMBL/GenBank/DDBJ whole genome shotgun (WGS) entry which is preliminary data.</text>
</comment>
<organism evidence="2 3">
    <name type="scientific">Kribbella albertanoniae</name>
    <dbReference type="NCBI Taxonomy" id="1266829"/>
    <lineage>
        <taxon>Bacteria</taxon>
        <taxon>Bacillati</taxon>
        <taxon>Actinomycetota</taxon>
        <taxon>Actinomycetes</taxon>
        <taxon>Propionibacteriales</taxon>
        <taxon>Kribbellaceae</taxon>
        <taxon>Kribbella</taxon>
    </lineage>
</organism>
<keyword evidence="3" id="KW-1185">Reference proteome</keyword>
<sequence length="258" mass="28310">MEAVEIWNKINESARIFAWPGVVVFTVILFKAKLGSLLQRLREADTPAGTVKFDPSDQSAANSLMEASASSLVETVKAEIEAASKAGGETPAPIVEERLDLREIKDEVEDLITTSFAAGFDAARKVDPSSDRMRKAATPSPVITWNGSEPQVAGYSGVTDAVHTAVLREERGRVLNRRRLLTEIIERTEADIADIAEKLESTNGDKDLQTELLRKHTALRGQLGRRQRDLKALNNQLAIFDAEFGEIRLGEDSNRPSA</sequence>
<keyword evidence="1" id="KW-0812">Transmembrane</keyword>
<proteinExistence type="predicted"/>
<keyword evidence="1" id="KW-1133">Transmembrane helix</keyword>
<gene>
    <name evidence="2" type="ORF">E1261_12005</name>
</gene>
<keyword evidence="1" id="KW-0472">Membrane</keyword>
<dbReference type="EMBL" id="SMKA01000038">
    <property type="protein sequence ID" value="TDC30976.1"/>
    <property type="molecule type" value="Genomic_DNA"/>
</dbReference>
<name>A0A4R4Q6X5_9ACTN</name>
<reference evidence="2 3" key="1">
    <citation type="submission" date="2019-03" db="EMBL/GenBank/DDBJ databases">
        <title>Draft genome sequences of novel Actinobacteria.</title>
        <authorList>
            <person name="Sahin N."/>
            <person name="Ay H."/>
            <person name="Saygin H."/>
        </authorList>
    </citation>
    <scope>NUCLEOTIDE SEQUENCE [LARGE SCALE GENOMIC DNA]</scope>
    <source>
        <strain evidence="2 3">JCM 30547</strain>
    </source>
</reference>
<dbReference type="AlphaFoldDB" id="A0A4R4Q6X5"/>
<evidence type="ECO:0000313" key="3">
    <source>
        <dbReference type="Proteomes" id="UP000295075"/>
    </source>
</evidence>
<evidence type="ECO:0000256" key="1">
    <source>
        <dbReference type="SAM" id="Phobius"/>
    </source>
</evidence>
<dbReference type="RefSeq" id="WP_132405855.1">
    <property type="nucleotide sequence ID" value="NZ_SMKA01000038.1"/>
</dbReference>
<protein>
    <submittedName>
        <fullName evidence="2">Uncharacterized protein</fullName>
    </submittedName>
</protein>